<dbReference type="PANTHER" id="PTHR43155">
    <property type="entry name" value="CYCLIC DI-GMP PHOSPHODIESTERASE PA4108-RELATED"/>
    <property type="match status" value="1"/>
</dbReference>
<evidence type="ECO:0000256" key="1">
    <source>
        <dbReference type="SAM" id="Phobius"/>
    </source>
</evidence>
<dbReference type="GO" id="GO:0007165">
    <property type="term" value="P:signal transduction"/>
    <property type="evidence" value="ECO:0007669"/>
    <property type="project" value="InterPro"/>
</dbReference>
<dbReference type="GO" id="GO:0016020">
    <property type="term" value="C:membrane"/>
    <property type="evidence" value="ECO:0007669"/>
    <property type="project" value="InterPro"/>
</dbReference>
<dbReference type="AlphaFoldDB" id="A0A645CCQ1"/>
<evidence type="ECO:0000259" key="2">
    <source>
        <dbReference type="PROSITE" id="PS50885"/>
    </source>
</evidence>
<reference evidence="4" key="1">
    <citation type="submission" date="2019-08" db="EMBL/GenBank/DDBJ databases">
        <authorList>
            <person name="Kucharzyk K."/>
            <person name="Murdoch R.W."/>
            <person name="Higgins S."/>
            <person name="Loffler F."/>
        </authorList>
    </citation>
    <scope>NUCLEOTIDE SEQUENCE</scope>
</reference>
<dbReference type="EMBL" id="VSSQ01026146">
    <property type="protein sequence ID" value="MPM74704.1"/>
    <property type="molecule type" value="Genomic_DNA"/>
</dbReference>
<keyword evidence="1" id="KW-0472">Membrane</keyword>
<feature type="domain" description="HD-GYP" evidence="3">
    <location>
        <begin position="153"/>
        <end position="344"/>
    </location>
</feature>
<evidence type="ECO:0008006" key="5">
    <source>
        <dbReference type="Google" id="ProtNLM"/>
    </source>
</evidence>
<protein>
    <recommendedName>
        <fullName evidence="5">Cyclic di-GMP phosphodiesterase</fullName>
    </recommendedName>
</protein>
<keyword evidence="1" id="KW-0812">Transmembrane</keyword>
<organism evidence="4">
    <name type="scientific">bioreactor metagenome</name>
    <dbReference type="NCBI Taxonomy" id="1076179"/>
    <lineage>
        <taxon>unclassified sequences</taxon>
        <taxon>metagenomes</taxon>
        <taxon>ecological metagenomes</taxon>
    </lineage>
</organism>
<dbReference type="PROSITE" id="PS50885">
    <property type="entry name" value="HAMP"/>
    <property type="match status" value="1"/>
</dbReference>
<dbReference type="InterPro" id="IPR037522">
    <property type="entry name" value="HD_GYP_dom"/>
</dbReference>
<evidence type="ECO:0000259" key="3">
    <source>
        <dbReference type="PROSITE" id="PS51832"/>
    </source>
</evidence>
<dbReference type="Pfam" id="PF00672">
    <property type="entry name" value="HAMP"/>
    <property type="match status" value="1"/>
</dbReference>
<name>A0A645CCQ1_9ZZZZ</name>
<dbReference type="PANTHER" id="PTHR43155:SF2">
    <property type="entry name" value="CYCLIC DI-GMP PHOSPHODIESTERASE PA4108"/>
    <property type="match status" value="1"/>
</dbReference>
<feature type="domain" description="HAMP" evidence="2">
    <location>
        <begin position="85"/>
        <end position="137"/>
    </location>
</feature>
<dbReference type="SUPFAM" id="SSF158472">
    <property type="entry name" value="HAMP domain-like"/>
    <property type="match status" value="1"/>
</dbReference>
<dbReference type="InterPro" id="IPR003607">
    <property type="entry name" value="HD/PDEase_dom"/>
</dbReference>
<evidence type="ECO:0000313" key="4">
    <source>
        <dbReference type="EMBL" id="MPM74704.1"/>
    </source>
</evidence>
<dbReference type="PROSITE" id="PS51832">
    <property type="entry name" value="HD_GYP"/>
    <property type="match status" value="1"/>
</dbReference>
<gene>
    <name evidence="4" type="ORF">SDC9_121693</name>
</gene>
<dbReference type="Pfam" id="PF13487">
    <property type="entry name" value="HD_5"/>
    <property type="match status" value="1"/>
</dbReference>
<dbReference type="SMART" id="SM00304">
    <property type="entry name" value="HAMP"/>
    <property type="match status" value="1"/>
</dbReference>
<feature type="transmembrane region" description="Helical" evidence="1">
    <location>
        <begin position="65"/>
        <end position="87"/>
    </location>
</feature>
<sequence>MLMTNISQDESLAAQLTSSEGIRIMNYEGKQRIVSYLTVPETGWKLIGIMSLDMAKLLAPIKDRVIQVAVVSVLVTFMIGMLLSRVITRPLDNIMNVIHNISQGKLSEHADIKSNDEFKVLGNQFNNMVDALRELINERNLNVEELIKMNEEIRKNYLSTVQALANAIEASDKYTRGHCDRVSSISMTIARSMGVSSEELSKLEFASILHDIGKIGISSDLLNKEGRLTQDEYEMVKQHPQIGHDILSDVAFLDESRKILLQHHERIDGKGYPQGLKGDSIALLSKIISVADAYDAMTSSRPYRKTPLTKEQAIEEMLRAKGTQFDEKVIDCFVILLGASNTIF</sequence>
<dbReference type="Gene3D" id="1.10.3210.10">
    <property type="entry name" value="Hypothetical protein af1432"/>
    <property type="match status" value="1"/>
</dbReference>
<accession>A0A645CCQ1</accession>
<dbReference type="SUPFAM" id="SSF109604">
    <property type="entry name" value="HD-domain/PDEase-like"/>
    <property type="match status" value="1"/>
</dbReference>
<comment type="caution">
    <text evidence="4">The sequence shown here is derived from an EMBL/GenBank/DDBJ whole genome shotgun (WGS) entry which is preliminary data.</text>
</comment>
<dbReference type="InterPro" id="IPR003660">
    <property type="entry name" value="HAMP_dom"/>
</dbReference>
<keyword evidence="1" id="KW-1133">Transmembrane helix</keyword>
<dbReference type="SMART" id="SM00471">
    <property type="entry name" value="HDc"/>
    <property type="match status" value="1"/>
</dbReference>
<dbReference type="CDD" id="cd06225">
    <property type="entry name" value="HAMP"/>
    <property type="match status" value="1"/>
</dbReference>
<dbReference type="CDD" id="cd00077">
    <property type="entry name" value="HDc"/>
    <property type="match status" value="1"/>
</dbReference>
<proteinExistence type="predicted"/>
<dbReference type="Gene3D" id="6.10.340.10">
    <property type="match status" value="1"/>
</dbReference>